<dbReference type="EMBL" id="CP000496">
    <property type="protein sequence ID" value="ABN64385.2"/>
    <property type="molecule type" value="Genomic_DNA"/>
</dbReference>
<feature type="domain" description="MARVEL" evidence="7">
    <location>
        <begin position="10"/>
        <end position="132"/>
    </location>
</feature>
<feature type="transmembrane region" description="Helical" evidence="6">
    <location>
        <begin position="114"/>
        <end position="136"/>
    </location>
</feature>
<keyword evidence="4 6" id="KW-0472">Membrane</keyword>
<keyword evidence="2 6" id="KW-0812">Transmembrane</keyword>
<dbReference type="GeneID" id="4837313"/>
<dbReference type="GO" id="GO:0016020">
    <property type="term" value="C:membrane"/>
    <property type="evidence" value="ECO:0007669"/>
    <property type="project" value="UniProtKB-SubCell"/>
</dbReference>
<gene>
    <name evidence="8" type="ORF">PICST_29703</name>
</gene>
<evidence type="ECO:0000256" key="4">
    <source>
        <dbReference type="ARBA" id="ARBA00023136"/>
    </source>
</evidence>
<dbReference type="PANTHER" id="PTHR37451:SF1">
    <property type="entry name" value="MARVEL DOMAIN-CONTAINING PROTEIN"/>
    <property type="match status" value="1"/>
</dbReference>
<dbReference type="OrthoDB" id="2117453at2759"/>
<sequence>MNANIQKIVVYAIRGLQLLFSILVLGLSAGFLSDIESNFGRVSYNLVVSLFTIVYIVFLGVLSVTLQNTTLPIIILVIESLLTLFWLIAFALTADTFGSIDCFFLSDWCKIGKALIPFGLFNWLLFAASLILFVIYTSVPLGKAHGISGSLTKPTTFSFGAIFSNNIPAPESKEDPIAEENIGVSIYTEEQRESSLEKDEYPSADLGDEGTTLKD</sequence>
<evidence type="ECO:0000313" key="9">
    <source>
        <dbReference type="Proteomes" id="UP000002258"/>
    </source>
</evidence>
<dbReference type="Proteomes" id="UP000002258">
    <property type="component" value="Chromosome 2"/>
</dbReference>
<keyword evidence="3 6" id="KW-1133">Transmembrane helix</keyword>
<accession>A3LNT7</accession>
<dbReference type="InterPro" id="IPR008253">
    <property type="entry name" value="Marvel"/>
</dbReference>
<dbReference type="KEGG" id="pic:PICST_29703"/>
<reference evidence="8 9" key="1">
    <citation type="journal article" date="2007" name="Nat. Biotechnol.">
        <title>Genome sequence of the lignocellulose-bioconverting and xylose-fermenting yeast Pichia stipitis.</title>
        <authorList>
            <person name="Jeffries T.W."/>
            <person name="Grigoriev I.V."/>
            <person name="Grimwood J."/>
            <person name="Laplaza J.M."/>
            <person name="Aerts A."/>
            <person name="Salamov A."/>
            <person name="Schmutz J."/>
            <person name="Lindquist E."/>
            <person name="Dehal P."/>
            <person name="Shapiro H."/>
            <person name="Jin Y.S."/>
            <person name="Passoth V."/>
            <person name="Richardson P.M."/>
        </authorList>
    </citation>
    <scope>NUCLEOTIDE SEQUENCE [LARGE SCALE GENOMIC DNA]</scope>
    <source>
        <strain evidence="9">ATCC 58785 / CBS 6054 / NBRC 10063 / NRRL Y-11545</strain>
    </source>
</reference>
<dbReference type="InParanoid" id="A3LNT7"/>
<feature type="transmembrane region" description="Helical" evidence="6">
    <location>
        <begin position="12"/>
        <end position="32"/>
    </location>
</feature>
<evidence type="ECO:0000256" key="1">
    <source>
        <dbReference type="ARBA" id="ARBA00004141"/>
    </source>
</evidence>
<evidence type="ECO:0000256" key="2">
    <source>
        <dbReference type="ARBA" id="ARBA00022692"/>
    </source>
</evidence>
<organism evidence="8 9">
    <name type="scientific">Scheffersomyces stipitis (strain ATCC 58785 / CBS 6054 / NBRC 10063 / NRRL Y-11545)</name>
    <name type="common">Yeast</name>
    <name type="synonym">Pichia stipitis</name>
    <dbReference type="NCBI Taxonomy" id="322104"/>
    <lineage>
        <taxon>Eukaryota</taxon>
        <taxon>Fungi</taxon>
        <taxon>Dikarya</taxon>
        <taxon>Ascomycota</taxon>
        <taxon>Saccharomycotina</taxon>
        <taxon>Pichiomycetes</taxon>
        <taxon>Debaryomycetaceae</taxon>
        <taxon>Scheffersomyces</taxon>
    </lineage>
</organism>
<dbReference type="eggNOG" id="ENOG502S522">
    <property type="taxonomic scope" value="Eukaryota"/>
</dbReference>
<dbReference type="PANTHER" id="PTHR37451">
    <property type="entry name" value="MARVEL DOMAIN"/>
    <property type="match status" value="1"/>
</dbReference>
<feature type="compositionally biased region" description="Basic and acidic residues" evidence="5">
    <location>
        <begin position="189"/>
        <end position="201"/>
    </location>
</feature>
<dbReference type="OMA" id="CTRIGNA"/>
<dbReference type="RefSeq" id="XP_001382414.2">
    <property type="nucleotide sequence ID" value="XM_001382377.1"/>
</dbReference>
<comment type="subcellular location">
    <subcellularLocation>
        <location evidence="1">Membrane</location>
        <topology evidence="1">Multi-pass membrane protein</topology>
    </subcellularLocation>
</comment>
<keyword evidence="9" id="KW-1185">Reference proteome</keyword>
<feature type="transmembrane region" description="Helical" evidence="6">
    <location>
        <begin position="73"/>
        <end position="94"/>
    </location>
</feature>
<evidence type="ECO:0000256" key="3">
    <source>
        <dbReference type="ARBA" id="ARBA00022989"/>
    </source>
</evidence>
<proteinExistence type="predicted"/>
<protein>
    <recommendedName>
        <fullName evidence="7">MARVEL domain-containing protein</fullName>
    </recommendedName>
</protein>
<dbReference type="AlphaFoldDB" id="A3LNT7"/>
<feature type="region of interest" description="Disordered" evidence="5">
    <location>
        <begin position="189"/>
        <end position="215"/>
    </location>
</feature>
<evidence type="ECO:0000256" key="6">
    <source>
        <dbReference type="SAM" id="Phobius"/>
    </source>
</evidence>
<evidence type="ECO:0000313" key="8">
    <source>
        <dbReference type="EMBL" id="ABN64385.2"/>
    </source>
</evidence>
<dbReference type="FunCoup" id="A3LNT7">
    <property type="interactions" value="14"/>
</dbReference>
<dbReference type="HOGENOM" id="CLU_089393_0_0_1"/>
<evidence type="ECO:0000256" key="5">
    <source>
        <dbReference type="SAM" id="MobiDB-lite"/>
    </source>
</evidence>
<name>A3LNT7_PICST</name>
<evidence type="ECO:0000259" key="7">
    <source>
        <dbReference type="Pfam" id="PF01284"/>
    </source>
</evidence>
<dbReference type="Pfam" id="PF01284">
    <property type="entry name" value="MARVEL"/>
    <property type="match status" value="1"/>
</dbReference>
<feature type="transmembrane region" description="Helical" evidence="6">
    <location>
        <begin position="44"/>
        <end position="66"/>
    </location>
</feature>